<protein>
    <submittedName>
        <fullName evidence="1">Uncharacterized protein</fullName>
    </submittedName>
</protein>
<sequence>MICPNSPEDFHELHKVQTSAHYEEVYHDLTKTDYRPLTWDAPGDDAEFLATLFIGDRGIGSSTAIIFSKRGNLCCLLLRTLPLVEKRVLQPILERHGWIVIDESKVDMIMFPVTGATVYECFFTYT</sequence>
<evidence type="ECO:0000313" key="2">
    <source>
        <dbReference type="Proteomes" id="UP000295662"/>
    </source>
</evidence>
<gene>
    <name evidence="1" type="ORF">EI77_01183</name>
</gene>
<dbReference type="AlphaFoldDB" id="A0A4R7SRY0"/>
<dbReference type="Proteomes" id="UP000295662">
    <property type="component" value="Unassembled WGS sequence"/>
</dbReference>
<reference evidence="1 2" key="1">
    <citation type="submission" date="2019-03" db="EMBL/GenBank/DDBJ databases">
        <title>Genomic Encyclopedia of Archaeal and Bacterial Type Strains, Phase II (KMG-II): from individual species to whole genera.</title>
        <authorList>
            <person name="Goeker M."/>
        </authorList>
    </citation>
    <scope>NUCLEOTIDE SEQUENCE [LARGE SCALE GENOMIC DNA]</scope>
    <source>
        <strain evidence="1 2">ATCC 25309</strain>
    </source>
</reference>
<dbReference type="EMBL" id="SOCA01000001">
    <property type="protein sequence ID" value="TDU81871.1"/>
    <property type="molecule type" value="Genomic_DNA"/>
</dbReference>
<name>A0A4R7SRY0_9BACT</name>
<proteinExistence type="predicted"/>
<comment type="caution">
    <text evidence="1">The sequence shown here is derived from an EMBL/GenBank/DDBJ whole genome shotgun (WGS) entry which is preliminary data.</text>
</comment>
<keyword evidence="2" id="KW-1185">Reference proteome</keyword>
<evidence type="ECO:0000313" key="1">
    <source>
        <dbReference type="EMBL" id="TDU81871.1"/>
    </source>
</evidence>
<accession>A0A4R7SRY0</accession>
<organism evidence="1 2">
    <name type="scientific">Prosthecobacter fusiformis</name>
    <dbReference type="NCBI Taxonomy" id="48464"/>
    <lineage>
        <taxon>Bacteria</taxon>
        <taxon>Pseudomonadati</taxon>
        <taxon>Verrucomicrobiota</taxon>
        <taxon>Verrucomicrobiia</taxon>
        <taxon>Verrucomicrobiales</taxon>
        <taxon>Verrucomicrobiaceae</taxon>
        <taxon>Prosthecobacter</taxon>
    </lineage>
</organism>